<accession>A0A0U4E9P5</accession>
<dbReference type="OrthoDB" id="9792957at2"/>
<feature type="region of interest" description="Disordered" evidence="2">
    <location>
        <begin position="147"/>
        <end position="194"/>
    </location>
</feature>
<comment type="similarity">
    <text evidence="1">Belongs to the Cu-Zn superoxide dismutase family.</text>
</comment>
<dbReference type="CDD" id="cd00305">
    <property type="entry name" value="Cu-Zn_Superoxide_Dismutase"/>
    <property type="match status" value="1"/>
</dbReference>
<dbReference type="PROSITE" id="PS51257">
    <property type="entry name" value="PROKAR_LIPOPROTEIN"/>
    <property type="match status" value="1"/>
</dbReference>
<feature type="domain" description="Superoxide dismutase copper/zinc binding" evidence="3">
    <location>
        <begin position="37"/>
        <end position="167"/>
    </location>
</feature>
<dbReference type="Pfam" id="PF00080">
    <property type="entry name" value="Sod_Cu"/>
    <property type="match status" value="1"/>
</dbReference>
<dbReference type="EMBL" id="CP013862">
    <property type="protein sequence ID" value="ALX47225.1"/>
    <property type="molecule type" value="Genomic_DNA"/>
</dbReference>
<feature type="region of interest" description="Disordered" evidence="2">
    <location>
        <begin position="80"/>
        <end position="101"/>
    </location>
</feature>
<dbReference type="KEGG" id="lao:AOX59_00585"/>
<name>A0A0U4E9P5_9BACI</name>
<dbReference type="InterPro" id="IPR001424">
    <property type="entry name" value="SOD_Cu_Zn_dom"/>
</dbReference>
<dbReference type="STRING" id="1472767.AOX59_00585"/>
<feature type="compositionally biased region" description="Basic and acidic residues" evidence="2">
    <location>
        <begin position="88"/>
        <end position="100"/>
    </location>
</feature>
<protein>
    <submittedName>
        <fullName evidence="4">Superoxide dismutase</fullName>
    </submittedName>
</protein>
<dbReference type="PANTHER" id="PTHR10003">
    <property type="entry name" value="SUPEROXIDE DISMUTASE CU-ZN -RELATED"/>
    <property type="match status" value="1"/>
</dbReference>
<evidence type="ECO:0000313" key="4">
    <source>
        <dbReference type="EMBL" id="ALX47225.1"/>
    </source>
</evidence>
<dbReference type="AlphaFoldDB" id="A0A0U4E9P5"/>
<dbReference type="GO" id="GO:0005507">
    <property type="term" value="F:copper ion binding"/>
    <property type="evidence" value="ECO:0007669"/>
    <property type="project" value="InterPro"/>
</dbReference>
<dbReference type="Proteomes" id="UP000050331">
    <property type="component" value="Chromosome"/>
</dbReference>
<dbReference type="InterPro" id="IPR024134">
    <property type="entry name" value="SOD_Cu/Zn_/chaperone"/>
</dbReference>
<evidence type="ECO:0000256" key="2">
    <source>
        <dbReference type="SAM" id="MobiDB-lite"/>
    </source>
</evidence>
<gene>
    <name evidence="4" type="ORF">AOX59_00585</name>
</gene>
<dbReference type="RefSeq" id="WP_068440334.1">
    <property type="nucleotide sequence ID" value="NZ_CP013862.1"/>
</dbReference>
<evidence type="ECO:0000313" key="5">
    <source>
        <dbReference type="Proteomes" id="UP000050331"/>
    </source>
</evidence>
<evidence type="ECO:0000259" key="3">
    <source>
        <dbReference type="Pfam" id="PF00080"/>
    </source>
</evidence>
<sequence>MRKVLFIILFLFITACQGNNETSRTVDMYNTSADMIGTAQLTEGDGGLDVKLKLEGLEPGYHGIHVHEYPKCDQPDFTTAGSHFNPDGNEHGLMHPEGSHLGDLPNVEADSGGLVDAELMLPEATLTDGKKSLLSGEGTSLIIHEQQDDGVSQPGGESGPRIACGIIAKDEKKSAETPTETPTDPTDFNQDQEE</sequence>
<dbReference type="GO" id="GO:0006801">
    <property type="term" value="P:superoxide metabolic process"/>
    <property type="evidence" value="ECO:0007669"/>
    <property type="project" value="InterPro"/>
</dbReference>
<organism evidence="4 5">
    <name type="scientific">Lentibacillus amyloliquefaciens</name>
    <dbReference type="NCBI Taxonomy" id="1472767"/>
    <lineage>
        <taxon>Bacteria</taxon>
        <taxon>Bacillati</taxon>
        <taxon>Bacillota</taxon>
        <taxon>Bacilli</taxon>
        <taxon>Bacillales</taxon>
        <taxon>Bacillaceae</taxon>
        <taxon>Lentibacillus</taxon>
    </lineage>
</organism>
<dbReference type="SUPFAM" id="SSF49329">
    <property type="entry name" value="Cu,Zn superoxide dismutase-like"/>
    <property type="match status" value="1"/>
</dbReference>
<dbReference type="InterPro" id="IPR036423">
    <property type="entry name" value="SOD-like_Cu/Zn_dom_sf"/>
</dbReference>
<evidence type="ECO:0000256" key="1">
    <source>
        <dbReference type="ARBA" id="ARBA00010457"/>
    </source>
</evidence>
<proteinExistence type="inferred from homology"/>
<dbReference type="Gene3D" id="2.60.40.200">
    <property type="entry name" value="Superoxide dismutase, copper/zinc binding domain"/>
    <property type="match status" value="1"/>
</dbReference>
<keyword evidence="5" id="KW-1185">Reference proteome</keyword>
<reference evidence="4 5" key="1">
    <citation type="submission" date="2016-01" db="EMBL/GenBank/DDBJ databases">
        <title>Complete genome sequence of strain Lentibacillus amyloliquefaciens LAM0015T isolated from saline sediment.</title>
        <authorList>
            <person name="Wang J.-L."/>
            <person name="He M.-X."/>
        </authorList>
    </citation>
    <scope>NUCLEOTIDE SEQUENCE [LARGE SCALE GENOMIC DNA]</scope>
    <source>
        <strain evidence="4 5">LAM0015</strain>
    </source>
</reference>
<feature type="compositionally biased region" description="Low complexity" evidence="2">
    <location>
        <begin position="176"/>
        <end position="187"/>
    </location>
</feature>